<evidence type="ECO:0000256" key="2">
    <source>
        <dbReference type="ARBA" id="ARBA00022723"/>
    </source>
</evidence>
<keyword evidence="5" id="KW-0408">Iron</keyword>
<dbReference type="GO" id="GO:0051213">
    <property type="term" value="F:dioxygenase activity"/>
    <property type="evidence" value="ECO:0007669"/>
    <property type="project" value="UniProtKB-KW"/>
</dbReference>
<accession>A0A7S3LSQ2</accession>
<evidence type="ECO:0000313" key="7">
    <source>
        <dbReference type="EMBL" id="CAE0438791.1"/>
    </source>
</evidence>
<feature type="domain" description="TauD/TfdA-like" evidence="6">
    <location>
        <begin position="48"/>
        <end position="240"/>
    </location>
</feature>
<evidence type="ECO:0000256" key="5">
    <source>
        <dbReference type="ARBA" id="ARBA00023004"/>
    </source>
</evidence>
<protein>
    <recommendedName>
        <fullName evidence="6">TauD/TfdA-like domain-containing protein</fullName>
    </recommendedName>
</protein>
<dbReference type="PANTHER" id="PTHR43779">
    <property type="entry name" value="DIOXYGENASE RV0097-RELATED"/>
    <property type="match status" value="1"/>
</dbReference>
<keyword evidence="4" id="KW-0560">Oxidoreductase</keyword>
<dbReference type="GO" id="GO:0046872">
    <property type="term" value="F:metal ion binding"/>
    <property type="evidence" value="ECO:0007669"/>
    <property type="project" value="UniProtKB-KW"/>
</dbReference>
<keyword evidence="2" id="KW-0479">Metal-binding</keyword>
<evidence type="ECO:0000256" key="4">
    <source>
        <dbReference type="ARBA" id="ARBA00023002"/>
    </source>
</evidence>
<dbReference type="Gene3D" id="3.60.130.10">
    <property type="entry name" value="Clavaminate synthase-like"/>
    <property type="match status" value="1"/>
</dbReference>
<dbReference type="EMBL" id="HBIN01011991">
    <property type="protein sequence ID" value="CAE0438791.1"/>
    <property type="molecule type" value="Transcribed_RNA"/>
</dbReference>
<evidence type="ECO:0000259" key="6">
    <source>
        <dbReference type="Pfam" id="PF02668"/>
    </source>
</evidence>
<dbReference type="Pfam" id="PF02668">
    <property type="entry name" value="TauD"/>
    <property type="match status" value="1"/>
</dbReference>
<name>A0A7S3LSQ2_9STRA</name>
<organism evidence="7">
    <name type="scientific">Aplanochytrium stocchinoi</name>
    <dbReference type="NCBI Taxonomy" id="215587"/>
    <lineage>
        <taxon>Eukaryota</taxon>
        <taxon>Sar</taxon>
        <taxon>Stramenopiles</taxon>
        <taxon>Bigyra</taxon>
        <taxon>Labyrinthulomycetes</taxon>
        <taxon>Thraustochytrida</taxon>
        <taxon>Thraustochytriidae</taxon>
        <taxon>Aplanochytrium</taxon>
    </lineage>
</organism>
<dbReference type="PANTHER" id="PTHR43779:SF3">
    <property type="entry name" value="(3R)-3-[(CARBOXYMETHYL)AMINO]FATTY ACID OXYGENASE_DECARBOXYLASE"/>
    <property type="match status" value="1"/>
</dbReference>
<reference evidence="7" key="1">
    <citation type="submission" date="2021-01" db="EMBL/GenBank/DDBJ databases">
        <authorList>
            <person name="Corre E."/>
            <person name="Pelletier E."/>
            <person name="Niang G."/>
            <person name="Scheremetjew M."/>
            <person name="Finn R."/>
            <person name="Kale V."/>
            <person name="Holt S."/>
            <person name="Cochrane G."/>
            <person name="Meng A."/>
            <person name="Brown T."/>
            <person name="Cohen L."/>
        </authorList>
    </citation>
    <scope>NUCLEOTIDE SEQUENCE</scope>
    <source>
        <strain evidence="7">GSBS06</strain>
    </source>
</reference>
<dbReference type="AlphaFoldDB" id="A0A7S3LSQ2"/>
<proteinExistence type="inferred from homology"/>
<dbReference type="InterPro" id="IPR003819">
    <property type="entry name" value="TauD/TfdA-like"/>
</dbReference>
<evidence type="ECO:0000256" key="1">
    <source>
        <dbReference type="ARBA" id="ARBA00005896"/>
    </source>
</evidence>
<evidence type="ECO:0000256" key="3">
    <source>
        <dbReference type="ARBA" id="ARBA00022964"/>
    </source>
</evidence>
<dbReference type="SUPFAM" id="SSF51197">
    <property type="entry name" value="Clavaminate synthase-like"/>
    <property type="match status" value="1"/>
</dbReference>
<keyword evidence="3" id="KW-0223">Dioxygenase</keyword>
<comment type="similarity">
    <text evidence="1">Belongs to the TfdA dioxygenase family.</text>
</comment>
<gene>
    <name evidence="7" type="ORF">ASTO00021_LOCUS9013</name>
</gene>
<dbReference type="InterPro" id="IPR051178">
    <property type="entry name" value="TfdA_dioxygenase"/>
</dbReference>
<sequence>MYSSEYSGCRYGYHLSVRPDPSQENELFLPREVWGLELSSVRIKEIMLLRQLLDTHGILLFKGESQKKVMESESLERLMGVLCEDDGSDTGRRKVRSLGNTKGALFCRTGLEWHSDGVGTNTILSCIQAPKIGGDTLFASSTKMYNRLDPESKIEASKAIVVYSNRFTSGGYSAYDCENGLRMNSTGTRLLRPAQRRLPSWRYWSKTMPLVFTNENGDKFISVDIRKFDHIQGLTVEKSRGKLEDWLLRGLGWCECLRKSKFDPETLLAIDDGGGWDPRCVYRHKWKTGDSILFNSDTVLHTPTPTAEYENDNNSRELLQMISFCS</sequence>
<dbReference type="InterPro" id="IPR042098">
    <property type="entry name" value="TauD-like_sf"/>
</dbReference>